<accession>A0A1B9IGE9</accession>
<dbReference type="OrthoDB" id="40048at2759"/>
<feature type="domain" description="ELP1 TPR" evidence="10">
    <location>
        <begin position="948"/>
        <end position="1110"/>
    </location>
</feature>
<feature type="domain" description="ELP1 three-helical bundle" evidence="12">
    <location>
        <begin position="1119"/>
        <end position="1291"/>
    </location>
</feature>
<keyword evidence="14" id="KW-1185">Reference proteome</keyword>
<comment type="function">
    <text evidence="6">Component of the elongator complex which is required for multiple tRNA modifications, including mcm5U (5-methoxycarbonylmethyl uridine), mcm5s2U (5-methoxycarbonylmethyl-2-thiouridine), and ncm5U (5-carbamoylmethyl uridine). The elongator complex catalyzes formation of carboxymethyluridine in the wobble base at position 34 in tRNAs.</text>
</comment>
<dbReference type="Pfam" id="PF23936">
    <property type="entry name" value="HB_ELP1"/>
    <property type="match status" value="1"/>
</dbReference>
<dbReference type="InterPro" id="IPR056166">
    <property type="entry name" value="TPR_ELP1"/>
</dbReference>
<evidence type="ECO:0000256" key="7">
    <source>
        <dbReference type="SAM" id="Coils"/>
    </source>
</evidence>
<keyword evidence="6" id="KW-0539">Nucleus</keyword>
<dbReference type="Pfam" id="PF23925">
    <property type="entry name" value="A-sol_ELP1"/>
    <property type="match status" value="1"/>
</dbReference>
<feature type="domain" description="ELP1 alpha-solenoid" evidence="11">
    <location>
        <begin position="744"/>
        <end position="940"/>
    </location>
</feature>
<evidence type="ECO:0000256" key="1">
    <source>
        <dbReference type="ARBA" id="ARBA00005043"/>
    </source>
</evidence>
<dbReference type="InterPro" id="IPR056164">
    <property type="entry name" value="Beta-prop_ELP1_1st"/>
</dbReference>
<evidence type="ECO:0000313" key="13">
    <source>
        <dbReference type="EMBL" id="OCF54511.1"/>
    </source>
</evidence>
<dbReference type="PIRSF" id="PIRSF017233">
    <property type="entry name" value="IKAP"/>
    <property type="match status" value="1"/>
</dbReference>
<dbReference type="Pfam" id="PF23878">
    <property type="entry name" value="TPR_ELP1"/>
    <property type="match status" value="1"/>
</dbReference>
<protein>
    <recommendedName>
        <fullName evidence="5 6">Elongator complex protein 1</fullName>
    </recommendedName>
</protein>
<dbReference type="InterPro" id="IPR056167">
    <property type="entry name" value="A-sol_ELP1"/>
</dbReference>
<dbReference type="SUPFAM" id="SSF82171">
    <property type="entry name" value="DPP6 N-terminal domain-like"/>
    <property type="match status" value="1"/>
</dbReference>
<dbReference type="Gene3D" id="2.130.10.10">
    <property type="entry name" value="YVTN repeat-like/Quinoprotein amine dehydrogenase"/>
    <property type="match status" value="1"/>
</dbReference>
<gene>
    <name evidence="13" type="ORF">L486_08060</name>
</gene>
<organism evidence="13 14">
    <name type="scientific">Kwoniella mangroviensis CBS 10435</name>
    <dbReference type="NCBI Taxonomy" id="1331196"/>
    <lineage>
        <taxon>Eukaryota</taxon>
        <taxon>Fungi</taxon>
        <taxon>Dikarya</taxon>
        <taxon>Basidiomycota</taxon>
        <taxon>Agaricomycotina</taxon>
        <taxon>Tremellomycetes</taxon>
        <taxon>Tremellales</taxon>
        <taxon>Cryptococcaceae</taxon>
        <taxon>Kwoniella</taxon>
    </lineage>
</organism>
<dbReference type="InterPro" id="IPR056169">
    <property type="entry name" value="HB_ELP1"/>
</dbReference>
<evidence type="ECO:0000259" key="11">
    <source>
        <dbReference type="Pfam" id="PF23925"/>
    </source>
</evidence>
<reference evidence="14" key="2">
    <citation type="submission" date="2013-12" db="EMBL/GenBank/DDBJ databases">
        <title>Evolution of pathogenesis and genome organization in the Tremellales.</title>
        <authorList>
            <person name="Cuomo C."/>
            <person name="Litvintseva A."/>
            <person name="Heitman J."/>
            <person name="Chen Y."/>
            <person name="Sun S."/>
            <person name="Springer D."/>
            <person name="Dromer F."/>
            <person name="Young S."/>
            <person name="Zeng Q."/>
            <person name="Chapman S."/>
            <person name="Gujja S."/>
            <person name="Saif S."/>
            <person name="Birren B."/>
        </authorList>
    </citation>
    <scope>NUCLEOTIDE SEQUENCE [LARGE SCALE GENOMIC DNA]</scope>
    <source>
        <strain evidence="14">CBS 10435</strain>
    </source>
</reference>
<dbReference type="GO" id="GO:0005829">
    <property type="term" value="C:cytosol"/>
    <property type="evidence" value="ECO:0007669"/>
    <property type="project" value="TreeGrafter"/>
</dbReference>
<evidence type="ECO:0000259" key="12">
    <source>
        <dbReference type="Pfam" id="PF23936"/>
    </source>
</evidence>
<comment type="pathway">
    <text evidence="1">tRNA modification; 5-methoxycarbonylmethyl-2-thiouridine-tRNA biosynthesis.</text>
</comment>
<comment type="similarity">
    <text evidence="2 6">Belongs to the ELP1/IKA1 family.</text>
</comment>
<keyword evidence="4" id="KW-0819">tRNA processing</keyword>
<feature type="coiled-coil region" evidence="7">
    <location>
        <begin position="1133"/>
        <end position="1160"/>
    </location>
</feature>
<evidence type="ECO:0000256" key="4">
    <source>
        <dbReference type="ARBA" id="ARBA00022694"/>
    </source>
</evidence>
<feature type="domain" description="ELP1 N-terminal second beta-propeller" evidence="9">
    <location>
        <begin position="428"/>
        <end position="720"/>
    </location>
</feature>
<keyword evidence="3 6" id="KW-0963">Cytoplasm</keyword>
<dbReference type="Pfam" id="PF23797">
    <property type="entry name" value="Beta-prop_ELP1_2nd"/>
    <property type="match status" value="1"/>
</dbReference>
<evidence type="ECO:0000259" key="9">
    <source>
        <dbReference type="Pfam" id="PF23797"/>
    </source>
</evidence>
<dbReference type="PANTHER" id="PTHR12747:SF0">
    <property type="entry name" value="ELONGATOR COMPLEX PROTEIN 1"/>
    <property type="match status" value="1"/>
</dbReference>
<dbReference type="Pfam" id="PF04762">
    <property type="entry name" value="Beta-prop_ELP1_1st"/>
    <property type="match status" value="1"/>
</dbReference>
<dbReference type="EMBL" id="KI669470">
    <property type="protein sequence ID" value="OCF54511.1"/>
    <property type="molecule type" value="Genomic_DNA"/>
</dbReference>
<dbReference type="PANTHER" id="PTHR12747">
    <property type="entry name" value="ELONGATOR COMPLEX PROTEIN 1"/>
    <property type="match status" value="1"/>
</dbReference>
<dbReference type="GO" id="GO:0005634">
    <property type="term" value="C:nucleus"/>
    <property type="evidence" value="ECO:0007669"/>
    <property type="project" value="UniProtKB-SubCell"/>
</dbReference>
<dbReference type="InterPro" id="IPR006849">
    <property type="entry name" value="Elp1"/>
</dbReference>
<dbReference type="InterPro" id="IPR056165">
    <property type="entry name" value="Beta-prop_ELP1_2nd"/>
</dbReference>
<evidence type="ECO:0000259" key="8">
    <source>
        <dbReference type="Pfam" id="PF04762"/>
    </source>
</evidence>
<keyword evidence="7" id="KW-0175">Coiled coil</keyword>
<comment type="subcellular location">
    <subcellularLocation>
        <location evidence="6">Cytoplasm</location>
    </subcellularLocation>
    <subcellularLocation>
        <location evidence="6">Nucleus</location>
    </subcellularLocation>
</comment>
<evidence type="ECO:0000256" key="3">
    <source>
        <dbReference type="ARBA" id="ARBA00022490"/>
    </source>
</evidence>
<feature type="domain" description="ELP1 first N-terminal beta-propeller" evidence="8">
    <location>
        <begin position="15"/>
        <end position="390"/>
    </location>
</feature>
<reference evidence="13 14" key="1">
    <citation type="submission" date="2013-07" db="EMBL/GenBank/DDBJ databases">
        <title>The Genome Sequence of Kwoniella mangroviensis CBS10435.</title>
        <authorList>
            <consortium name="The Broad Institute Genome Sequencing Platform"/>
            <person name="Cuomo C."/>
            <person name="Litvintseva A."/>
            <person name="Chen Y."/>
            <person name="Heitman J."/>
            <person name="Sun S."/>
            <person name="Springer D."/>
            <person name="Dromer F."/>
            <person name="Young S.K."/>
            <person name="Zeng Q."/>
            <person name="Gargeya S."/>
            <person name="Fitzgerald M."/>
            <person name="Abouelleil A."/>
            <person name="Alvarado L."/>
            <person name="Berlin A.M."/>
            <person name="Chapman S.B."/>
            <person name="Dewar J."/>
            <person name="Goldberg J."/>
            <person name="Griggs A."/>
            <person name="Gujja S."/>
            <person name="Hansen M."/>
            <person name="Howarth C."/>
            <person name="Imamovic A."/>
            <person name="Larimer J."/>
            <person name="McCowan C."/>
            <person name="Murphy C."/>
            <person name="Pearson M."/>
            <person name="Priest M."/>
            <person name="Roberts A."/>
            <person name="Saif S."/>
            <person name="Shea T."/>
            <person name="Sykes S."/>
            <person name="Wortman J."/>
            <person name="Nusbaum C."/>
            <person name="Birren B."/>
        </authorList>
    </citation>
    <scope>NUCLEOTIDE SEQUENCE [LARGE SCALE GENOMIC DNA]</scope>
    <source>
        <strain evidence="13 14">CBS 10435</strain>
    </source>
</reference>
<dbReference type="Proteomes" id="UP000092583">
    <property type="component" value="Unassembled WGS sequence"/>
</dbReference>
<dbReference type="GO" id="GO:0000049">
    <property type="term" value="F:tRNA binding"/>
    <property type="evidence" value="ECO:0007669"/>
    <property type="project" value="TreeGrafter"/>
</dbReference>
<dbReference type="UniPathway" id="UPA00988"/>
<sequence length="1340" mass="149297">MRSLTPLGVHISSLEQFGSSSQAGNIAINPEDGTVYVTVERSSDDGGIEIDILQISTDNSEPEVIASFTSPVLAPFPKPAHQGETLDLHFLPDDRSLVILLAGGDIATLALEGEDGGVAPVEVVGSVDSGIKAAAWAPDDEQIVLVTGEDNLVCMTRHFDVIHEEPLRSDDFGEDKFINVGWGSRQTQFHGSLGKAAAKQPINSSQSLSHPTDSGLPYITFRGDASYFAISSLDPYSDGESARRQIRIYSRDPNTGFVPKLSATSENLPGLEGNLSWRPTGNLISTLIRYGYPGGGEGREGKWDIAMLERNGLRHGGFELREDKQTWKDGKVKGLQWNSDSEVLAIWIERSDKDVVQLWSMKNYHYYLKQELFSHDSTSPRFKGFKWHPEDPLSIYLYGEDFVQARAFVWDTYTARLPMPHDTASVAVVDGQKLLITPFRTQNTPPPMSSYHLDLPSVPIHVSLSDTTDSLAVLFSDGLVQVWDLNTRLSDPKSGSRLRGGGKVAEPKLRYSTNLRAEGKRLVKQLAFGPNGKVAVLSWAEKEGSIGCQVNVVDEKEETEVENLEGDIERLLWTGEGELLVLTAEGQLTSGKSSFIIHILSCSHVDIVCVVASDHPVDVTLGPHPTALSYSASSDLIFALSPNSKLHLAALSPSSPISTPIASNVNSYTLTPDFLIYTTTSQTSHYAPLPTLKRLAHGDDLLPHEMVWDERRVERGSLIVTACESSMSLVLQMPRGNLETVYPRALVLAVVKQDVLSGNYRNAFLQCRKHRLDLNVLYDLDPAQFMKYLKDFVEQVPEVDYLNLFVSSLNSADSARVLYGDHSKDPSSSSSKLIDKVNSLCDSLRSILEQRGVEQYVETILTTHVCKQPADYESGLKVLLTLQADHPEIVEDAIKYIIFLSDVNRLYDVALGMYNFQLVLMIAQYSQKDPKEYLPFLRELRALDKWDQRFMIDDHLARRESALRNLKQCGPERFEEASSYLSRYELYDEAFVLYADEPEHRQVIHDLYGDYLYDRRDFTDAAISYILAKKEEKALKAYEKAHAWRELFTLAKKLGVSKDDTIQICERVTDHLSSRGRHLEASQVFIEHASDVDSAVDVLCRGTEFSEAYRLTSLHDRSDLIESMIHPGLEEAHEALMETFEEMEGQLDKEVNRLKDLRKIRENDPESFFIVDTEPAIEGVDVATNATTAVTGFTRYTVAPTTVFSQTTKMTGQTAKSKKSRKRATGRKGTVDEYEYLVASIGRLVVRVDDKSNEATSLLRHLRLATSDHIELSKSLQTTIIAFREKLNQSIEFAWEGREDILKEVVESGGAGLEEGLDKSLALVRPVVGGWKGLGILVGQ</sequence>
<dbReference type="SUPFAM" id="SSF69322">
    <property type="entry name" value="Tricorn protease domain 2"/>
    <property type="match status" value="1"/>
</dbReference>
<dbReference type="GO" id="GO:0033588">
    <property type="term" value="C:elongator holoenzyme complex"/>
    <property type="evidence" value="ECO:0007669"/>
    <property type="project" value="InterPro"/>
</dbReference>
<evidence type="ECO:0000256" key="6">
    <source>
        <dbReference type="PIRNR" id="PIRNR017233"/>
    </source>
</evidence>
<name>A0A1B9IGE9_9TREE</name>
<evidence type="ECO:0000259" key="10">
    <source>
        <dbReference type="Pfam" id="PF23878"/>
    </source>
</evidence>
<proteinExistence type="inferred from homology"/>
<evidence type="ECO:0000256" key="2">
    <source>
        <dbReference type="ARBA" id="ARBA00006086"/>
    </source>
</evidence>
<evidence type="ECO:0000256" key="5">
    <source>
        <dbReference type="ARBA" id="ARBA00029535"/>
    </source>
</evidence>
<dbReference type="InterPro" id="IPR015943">
    <property type="entry name" value="WD40/YVTN_repeat-like_dom_sf"/>
</dbReference>
<dbReference type="STRING" id="1331196.A0A1B9IGE9"/>
<evidence type="ECO:0000313" key="14">
    <source>
        <dbReference type="Proteomes" id="UP000092583"/>
    </source>
</evidence>
<dbReference type="GO" id="GO:0002926">
    <property type="term" value="P:tRNA wobble base 5-methoxycarbonylmethyl-2-thiouridinylation"/>
    <property type="evidence" value="ECO:0007669"/>
    <property type="project" value="TreeGrafter"/>
</dbReference>